<comment type="caution">
    <text evidence="2">The sequence shown here is derived from an EMBL/GenBank/DDBJ whole genome shotgun (WGS) entry which is preliminary data.</text>
</comment>
<evidence type="ECO:0000256" key="1">
    <source>
        <dbReference type="SAM" id="Phobius"/>
    </source>
</evidence>
<evidence type="ECO:0000313" key="2">
    <source>
        <dbReference type="EMBL" id="GAH83305.1"/>
    </source>
</evidence>
<name>X1JPD4_9ZZZZ</name>
<dbReference type="AlphaFoldDB" id="X1JPD4"/>
<reference evidence="2" key="1">
    <citation type="journal article" date="2014" name="Front. Microbiol.">
        <title>High frequency of phylogenetically diverse reductive dehalogenase-homologous genes in deep subseafloor sedimentary metagenomes.</title>
        <authorList>
            <person name="Kawai M."/>
            <person name="Futagami T."/>
            <person name="Toyoda A."/>
            <person name="Takaki Y."/>
            <person name="Nishi S."/>
            <person name="Hori S."/>
            <person name="Arai W."/>
            <person name="Tsubouchi T."/>
            <person name="Morono Y."/>
            <person name="Uchiyama I."/>
            <person name="Ito T."/>
            <person name="Fujiyama A."/>
            <person name="Inagaki F."/>
            <person name="Takami H."/>
        </authorList>
    </citation>
    <scope>NUCLEOTIDE SEQUENCE</scope>
    <source>
        <strain evidence="2">Expedition CK06-06</strain>
    </source>
</reference>
<keyword evidence="1" id="KW-0472">Membrane</keyword>
<gene>
    <name evidence="2" type="ORF">S03H2_65017</name>
</gene>
<proteinExistence type="predicted"/>
<sequence length="95" mass="11221">MIMKRKILRYGGIFLIIIGIAVLIYPFYTNFVMKRREVSVLASWDEEVQLEQEHQESITKEEYELQKETLLVDPTKKIPFKITIPELSVTIYVKS</sequence>
<feature type="non-terminal residue" evidence="2">
    <location>
        <position position="95"/>
    </location>
</feature>
<accession>X1JPD4</accession>
<keyword evidence="1" id="KW-1133">Transmembrane helix</keyword>
<keyword evidence="1" id="KW-0812">Transmembrane</keyword>
<protein>
    <submittedName>
        <fullName evidence="2">Uncharacterized protein</fullName>
    </submittedName>
</protein>
<feature type="transmembrane region" description="Helical" evidence="1">
    <location>
        <begin position="7"/>
        <end position="28"/>
    </location>
</feature>
<organism evidence="2">
    <name type="scientific">marine sediment metagenome</name>
    <dbReference type="NCBI Taxonomy" id="412755"/>
    <lineage>
        <taxon>unclassified sequences</taxon>
        <taxon>metagenomes</taxon>
        <taxon>ecological metagenomes</taxon>
    </lineage>
</organism>
<dbReference type="EMBL" id="BARU01042295">
    <property type="protein sequence ID" value="GAH83305.1"/>
    <property type="molecule type" value="Genomic_DNA"/>
</dbReference>